<keyword evidence="3 7" id="KW-0812">Transmembrane</keyword>
<feature type="domain" description="Peptidase S54 rhomboid" evidence="8">
    <location>
        <begin position="156"/>
        <end position="313"/>
    </location>
</feature>
<evidence type="ECO:0000256" key="3">
    <source>
        <dbReference type="ARBA" id="ARBA00022692"/>
    </source>
</evidence>
<dbReference type="InterPro" id="IPR050925">
    <property type="entry name" value="Rhomboid_protease_S54"/>
</dbReference>
<evidence type="ECO:0000256" key="7">
    <source>
        <dbReference type="SAM" id="Phobius"/>
    </source>
</evidence>
<evidence type="ECO:0000256" key="2">
    <source>
        <dbReference type="ARBA" id="ARBA00009045"/>
    </source>
</evidence>
<dbReference type="PANTHER" id="PTHR43731">
    <property type="entry name" value="RHOMBOID PROTEASE"/>
    <property type="match status" value="1"/>
</dbReference>
<feature type="transmembrane region" description="Helical" evidence="7">
    <location>
        <begin position="294"/>
        <end position="314"/>
    </location>
</feature>
<dbReference type="PANTHER" id="PTHR43731:SF14">
    <property type="entry name" value="PRESENILIN-ASSOCIATED RHOMBOID-LIKE PROTEIN, MITOCHONDRIAL"/>
    <property type="match status" value="1"/>
</dbReference>
<keyword evidence="10" id="KW-1185">Reference proteome</keyword>
<reference evidence="9" key="1">
    <citation type="submission" date="2020-11" db="EMBL/GenBank/DDBJ databases">
        <title>Chlorella ohadii genome sequencing and assembly.</title>
        <authorList>
            <person name="Murik O."/>
            <person name="Treves H."/>
            <person name="Kedem I."/>
            <person name="Shotland Y."/>
            <person name="Kaplan A."/>
        </authorList>
    </citation>
    <scope>NUCLEOTIDE SEQUENCE</scope>
    <source>
        <strain evidence="9">1</strain>
    </source>
</reference>
<evidence type="ECO:0000256" key="6">
    <source>
        <dbReference type="ARBA" id="ARBA00023136"/>
    </source>
</evidence>
<dbReference type="AlphaFoldDB" id="A0AAD5DK57"/>
<keyword evidence="5 7" id="KW-1133">Transmembrane helix</keyword>
<gene>
    <name evidence="9" type="ORF">COHA_008299</name>
</gene>
<organism evidence="9 10">
    <name type="scientific">Chlorella ohadii</name>
    <dbReference type="NCBI Taxonomy" id="2649997"/>
    <lineage>
        <taxon>Eukaryota</taxon>
        <taxon>Viridiplantae</taxon>
        <taxon>Chlorophyta</taxon>
        <taxon>core chlorophytes</taxon>
        <taxon>Trebouxiophyceae</taxon>
        <taxon>Chlorellales</taxon>
        <taxon>Chlorellaceae</taxon>
        <taxon>Chlorella clade</taxon>
        <taxon>Chlorella</taxon>
    </lineage>
</organism>
<evidence type="ECO:0000259" key="8">
    <source>
        <dbReference type="Pfam" id="PF01694"/>
    </source>
</evidence>
<evidence type="ECO:0000256" key="5">
    <source>
        <dbReference type="ARBA" id="ARBA00022989"/>
    </source>
</evidence>
<evidence type="ECO:0000313" key="9">
    <source>
        <dbReference type="EMBL" id="KAI7837898.1"/>
    </source>
</evidence>
<comment type="caution">
    <text evidence="9">The sequence shown here is derived from an EMBL/GenBank/DDBJ whole genome shotgun (WGS) entry which is preliminary data.</text>
</comment>
<feature type="transmembrane region" description="Helical" evidence="7">
    <location>
        <begin position="263"/>
        <end position="282"/>
    </location>
</feature>
<keyword evidence="4" id="KW-0378">Hydrolase</keyword>
<feature type="transmembrane region" description="Helical" evidence="7">
    <location>
        <begin position="197"/>
        <end position="218"/>
    </location>
</feature>
<protein>
    <recommendedName>
        <fullName evidence="8">Peptidase S54 rhomboid domain-containing protein</fullName>
    </recommendedName>
</protein>
<dbReference type="SUPFAM" id="SSF144091">
    <property type="entry name" value="Rhomboid-like"/>
    <property type="match status" value="1"/>
</dbReference>
<sequence length="324" mass="34053">MSRTLASCAARLLQRAATQFASPGSLATAAAAVTQPVCSFPTRSFAAAAAQGGKRLQPVVLQLQGAAAARAATAAGCTGGTATGLAVAAAAARQQSRGFARYLQFQPRHVRRWDANPDHVLYGLMGLNVAGWLAWQVWPRQMNKHAVVSIESLQSGRLWTAVTAAFSHVSPMHLGANLLGLYFFGRDVGHLFGGRKLLLLYLAGGVAGSLAHCGWYFYQSCKHGEGRFGRARWFGFAPSALGASAAVNALAVVDILLFPTRTILLYGIIPMPAALLGALWLLRDVSGAFGGGSSIAHAGHLGGAATGLAFFLAYRRGLIRPRGW</sequence>
<accession>A0AAD5DK57</accession>
<comment type="subcellular location">
    <subcellularLocation>
        <location evidence="1">Membrane</location>
        <topology evidence="1">Multi-pass membrane protein</topology>
    </subcellularLocation>
</comment>
<dbReference type="Proteomes" id="UP001205105">
    <property type="component" value="Unassembled WGS sequence"/>
</dbReference>
<dbReference type="InterPro" id="IPR035952">
    <property type="entry name" value="Rhomboid-like_sf"/>
</dbReference>
<dbReference type="Gene3D" id="1.20.1540.10">
    <property type="entry name" value="Rhomboid-like"/>
    <property type="match status" value="1"/>
</dbReference>
<dbReference type="EMBL" id="JADXDR010000141">
    <property type="protein sequence ID" value="KAI7837898.1"/>
    <property type="molecule type" value="Genomic_DNA"/>
</dbReference>
<feature type="transmembrane region" description="Helical" evidence="7">
    <location>
        <begin position="158"/>
        <end position="185"/>
    </location>
</feature>
<evidence type="ECO:0000313" key="10">
    <source>
        <dbReference type="Proteomes" id="UP001205105"/>
    </source>
</evidence>
<feature type="transmembrane region" description="Helical" evidence="7">
    <location>
        <begin position="233"/>
        <end position="256"/>
    </location>
</feature>
<comment type="similarity">
    <text evidence="2">Belongs to the peptidase S54 family.</text>
</comment>
<feature type="transmembrane region" description="Helical" evidence="7">
    <location>
        <begin position="120"/>
        <end position="138"/>
    </location>
</feature>
<evidence type="ECO:0000256" key="4">
    <source>
        <dbReference type="ARBA" id="ARBA00022801"/>
    </source>
</evidence>
<evidence type="ECO:0000256" key="1">
    <source>
        <dbReference type="ARBA" id="ARBA00004141"/>
    </source>
</evidence>
<dbReference type="GO" id="GO:0004252">
    <property type="term" value="F:serine-type endopeptidase activity"/>
    <property type="evidence" value="ECO:0007669"/>
    <property type="project" value="InterPro"/>
</dbReference>
<dbReference type="InterPro" id="IPR022764">
    <property type="entry name" value="Peptidase_S54_rhomboid_dom"/>
</dbReference>
<proteinExistence type="inferred from homology"/>
<keyword evidence="6 7" id="KW-0472">Membrane</keyword>
<name>A0AAD5DK57_9CHLO</name>
<dbReference type="GO" id="GO:0016020">
    <property type="term" value="C:membrane"/>
    <property type="evidence" value="ECO:0007669"/>
    <property type="project" value="UniProtKB-SubCell"/>
</dbReference>
<dbReference type="Pfam" id="PF01694">
    <property type="entry name" value="Rhomboid"/>
    <property type="match status" value="1"/>
</dbReference>